<accession>C9L775</accession>
<evidence type="ECO:0000313" key="2">
    <source>
        <dbReference type="Proteomes" id="UP000003755"/>
    </source>
</evidence>
<organism evidence="1 2">
    <name type="scientific">Blautia hansenii DSM 20583</name>
    <dbReference type="NCBI Taxonomy" id="537007"/>
    <lineage>
        <taxon>Bacteria</taxon>
        <taxon>Bacillati</taxon>
        <taxon>Bacillota</taxon>
        <taxon>Clostridia</taxon>
        <taxon>Lachnospirales</taxon>
        <taxon>Lachnospiraceae</taxon>
        <taxon>Blautia</taxon>
    </lineage>
</organism>
<proteinExistence type="predicted"/>
<reference evidence="1" key="1">
    <citation type="submission" date="2009-09" db="EMBL/GenBank/DDBJ databases">
        <authorList>
            <person name="Weinstock G."/>
            <person name="Sodergren E."/>
            <person name="Clifton S."/>
            <person name="Fulton L."/>
            <person name="Fulton B."/>
            <person name="Courtney L."/>
            <person name="Fronick C."/>
            <person name="Harrison M."/>
            <person name="Strong C."/>
            <person name="Farmer C."/>
            <person name="Delahaunty K."/>
            <person name="Markovic C."/>
            <person name="Hall O."/>
            <person name="Minx P."/>
            <person name="Tomlinson C."/>
            <person name="Mitreva M."/>
            <person name="Nelson J."/>
            <person name="Hou S."/>
            <person name="Wollam A."/>
            <person name="Pepin K.H."/>
            <person name="Johnson M."/>
            <person name="Bhonagiri V."/>
            <person name="Nash W.E."/>
            <person name="Warren W."/>
            <person name="Chinwalla A."/>
            <person name="Mardis E.R."/>
            <person name="Wilson R.K."/>
        </authorList>
    </citation>
    <scope>NUCLEOTIDE SEQUENCE [LARGE SCALE GENOMIC DNA]</scope>
    <source>
        <strain evidence="1">DSM 20583</strain>
    </source>
</reference>
<comment type="caution">
    <text evidence="1">The sequence shown here is derived from an EMBL/GenBank/DDBJ whole genome shotgun (WGS) entry which is preliminary data.</text>
</comment>
<dbReference type="RefSeq" id="WP_003020024.1">
    <property type="nucleotide sequence ID" value="NZ_CP022413.2"/>
</dbReference>
<name>C9L775_BLAHA</name>
<dbReference type="KEGG" id="bhan:CGC63_15320"/>
<dbReference type="HOGENOM" id="CLU_198811_0_0_9"/>
<dbReference type="EMBL" id="ABYU02000012">
    <property type="protein sequence ID" value="EEX22269.1"/>
    <property type="molecule type" value="Genomic_DNA"/>
</dbReference>
<evidence type="ECO:0000313" key="1">
    <source>
        <dbReference type="EMBL" id="EEX22269.1"/>
    </source>
</evidence>
<sequence>MLKKNDTAWIVENNLSVREVRIVNIFGNLITIQFDNTVIRLPKHRIYETYEEAVSSIKNVKPVKKVSNPYDYWH</sequence>
<dbReference type="AlphaFoldDB" id="C9L775"/>
<keyword evidence="2" id="KW-1185">Reference proteome</keyword>
<protein>
    <submittedName>
        <fullName evidence="1">Uncharacterized protein</fullName>
    </submittedName>
</protein>
<dbReference type="Proteomes" id="UP000003755">
    <property type="component" value="Unassembled WGS sequence"/>
</dbReference>
<gene>
    <name evidence="1" type="ORF">BLAHAN_05237</name>
</gene>